<sequence length="138" mass="14421">PVEVADEDKSLYHAAACITSNYLVTLLHLANKLYVASGFDESVALEAMMPLVKGTVANIESVGTVAALTGPIARGDTKVIEQHLLSLARLDDGIGGTLGTTILDVYKALGLETIDIALQKGTLSAEAAERLSAALKRT</sequence>
<evidence type="ECO:0000313" key="3">
    <source>
        <dbReference type="Proteomes" id="UP000230956"/>
    </source>
</evidence>
<protein>
    <submittedName>
        <fullName evidence="2">DUF2520 domain-containing protein</fullName>
    </submittedName>
</protein>
<reference evidence="3" key="1">
    <citation type="submission" date="2017-09" db="EMBL/GenBank/DDBJ databases">
        <title>Depth-based differentiation of microbial function through sediment-hosted aquifers and enrichment of novel symbionts in the deep terrestrial subsurface.</title>
        <authorList>
            <person name="Probst A.J."/>
            <person name="Ladd B."/>
            <person name="Jarett J.K."/>
            <person name="Geller-Mcgrath D.E."/>
            <person name="Sieber C.M.K."/>
            <person name="Emerson J.B."/>
            <person name="Anantharaman K."/>
            <person name="Thomas B.C."/>
            <person name="Malmstrom R."/>
            <person name="Stieglmeier M."/>
            <person name="Klingl A."/>
            <person name="Woyke T."/>
            <person name="Ryan C.M."/>
            <person name="Banfield J.F."/>
        </authorList>
    </citation>
    <scope>NUCLEOTIDE SEQUENCE [LARGE SCALE GENOMIC DNA]</scope>
</reference>
<dbReference type="SUPFAM" id="SSF48179">
    <property type="entry name" value="6-phosphogluconate dehydrogenase C-terminal domain-like"/>
    <property type="match status" value="1"/>
</dbReference>
<feature type="non-terminal residue" evidence="2">
    <location>
        <position position="1"/>
    </location>
</feature>
<dbReference type="RefSeq" id="WP_286976291.1">
    <property type="nucleotide sequence ID" value="NZ_PFNG01000096.1"/>
</dbReference>
<dbReference type="Pfam" id="PF10728">
    <property type="entry name" value="DUF2520"/>
    <property type="match status" value="1"/>
</dbReference>
<evidence type="ECO:0000259" key="1">
    <source>
        <dbReference type="Pfam" id="PF10728"/>
    </source>
</evidence>
<dbReference type="AlphaFoldDB" id="A0A2M7T8R0"/>
<organism evidence="2 3">
    <name type="scientific">Candidatus Aquicultor secundus</name>
    <dbReference type="NCBI Taxonomy" id="1973895"/>
    <lineage>
        <taxon>Bacteria</taxon>
        <taxon>Bacillati</taxon>
        <taxon>Actinomycetota</taxon>
        <taxon>Candidatus Aquicultoria</taxon>
        <taxon>Candidatus Aquicultorales</taxon>
        <taxon>Candidatus Aquicultoraceae</taxon>
        <taxon>Candidatus Aquicultor</taxon>
    </lineage>
</organism>
<gene>
    <name evidence="2" type="ORF">COY37_04180</name>
</gene>
<dbReference type="InterPro" id="IPR037108">
    <property type="entry name" value="TM1727-like_C_sf"/>
</dbReference>
<name>A0A2M7T8R0_9ACTN</name>
<accession>A0A2M7T8R0</accession>
<dbReference type="PANTHER" id="PTHR40459:SF1">
    <property type="entry name" value="CONSERVED HYPOTHETICAL ALANINE AND LEUCINE RICH PROTEIN"/>
    <property type="match status" value="1"/>
</dbReference>
<evidence type="ECO:0000313" key="2">
    <source>
        <dbReference type="EMBL" id="PIZ40296.1"/>
    </source>
</evidence>
<dbReference type="Proteomes" id="UP000230956">
    <property type="component" value="Unassembled WGS sequence"/>
</dbReference>
<proteinExistence type="predicted"/>
<dbReference type="InterPro" id="IPR018931">
    <property type="entry name" value="DUF2520"/>
</dbReference>
<comment type="caution">
    <text evidence="2">The sequence shown here is derived from an EMBL/GenBank/DDBJ whole genome shotgun (WGS) entry which is preliminary data.</text>
</comment>
<feature type="domain" description="DUF2520" evidence="1">
    <location>
        <begin position="1"/>
        <end position="112"/>
    </location>
</feature>
<dbReference type="PANTHER" id="PTHR40459">
    <property type="entry name" value="CONSERVED HYPOTHETICAL ALANINE AND LEUCINE RICH PROTEIN"/>
    <property type="match status" value="1"/>
</dbReference>
<dbReference type="EMBL" id="PFNG01000096">
    <property type="protein sequence ID" value="PIZ40296.1"/>
    <property type="molecule type" value="Genomic_DNA"/>
</dbReference>
<dbReference type="Gene3D" id="1.10.1040.20">
    <property type="entry name" value="ProC-like, C-terminal domain"/>
    <property type="match status" value="1"/>
</dbReference>
<dbReference type="InterPro" id="IPR008927">
    <property type="entry name" value="6-PGluconate_DH-like_C_sf"/>
</dbReference>